<comment type="caution">
    <text evidence="2">The sequence shown here is derived from an EMBL/GenBank/DDBJ whole genome shotgun (WGS) entry which is preliminary data.</text>
</comment>
<evidence type="ECO:0000313" key="3">
    <source>
        <dbReference type="Proteomes" id="UP000541444"/>
    </source>
</evidence>
<dbReference type="GO" id="GO:0005743">
    <property type="term" value="C:mitochondrial inner membrane"/>
    <property type="evidence" value="ECO:0007669"/>
    <property type="project" value="InterPro"/>
</dbReference>
<keyword evidence="1" id="KW-0812">Transmembrane</keyword>
<dbReference type="OrthoDB" id="275278at2759"/>
<evidence type="ECO:0000256" key="1">
    <source>
        <dbReference type="SAM" id="Phobius"/>
    </source>
</evidence>
<feature type="transmembrane region" description="Helical" evidence="1">
    <location>
        <begin position="622"/>
        <end position="641"/>
    </location>
</feature>
<dbReference type="EMBL" id="JACGCM010002031">
    <property type="protein sequence ID" value="KAF6145724.1"/>
    <property type="molecule type" value="Genomic_DNA"/>
</dbReference>
<reference evidence="2 3" key="1">
    <citation type="journal article" date="2020" name="IScience">
        <title>Genome Sequencing of the Endangered Kingdonia uniflora (Circaeasteraceae, Ranunculales) Reveals Potential Mechanisms of Evolutionary Specialization.</title>
        <authorList>
            <person name="Sun Y."/>
            <person name="Deng T."/>
            <person name="Zhang A."/>
            <person name="Moore M.J."/>
            <person name="Landis J.B."/>
            <person name="Lin N."/>
            <person name="Zhang H."/>
            <person name="Zhang X."/>
            <person name="Huang J."/>
            <person name="Zhang X."/>
            <person name="Sun H."/>
            <person name="Wang H."/>
        </authorList>
    </citation>
    <scope>NUCLEOTIDE SEQUENCE [LARGE SCALE GENOMIC DNA]</scope>
    <source>
        <strain evidence="2">TB1705</strain>
        <tissue evidence="2">Leaf</tissue>
    </source>
</reference>
<keyword evidence="1" id="KW-0472">Membrane</keyword>
<dbReference type="AlphaFoldDB" id="A0A7J7LT61"/>
<feature type="transmembrane region" description="Helical" evidence="1">
    <location>
        <begin position="661"/>
        <end position="690"/>
    </location>
</feature>
<dbReference type="PANTHER" id="PTHR14009:SF34">
    <property type="entry name" value="LETM1 RBD DOMAIN-CONTAINING PROTEIN"/>
    <property type="match status" value="1"/>
</dbReference>
<keyword evidence="1" id="KW-1133">Transmembrane helix</keyword>
<evidence type="ECO:0008006" key="4">
    <source>
        <dbReference type="Google" id="ProtNLM"/>
    </source>
</evidence>
<accession>A0A7J7LT61</accession>
<proteinExistence type="predicted"/>
<organism evidence="2 3">
    <name type="scientific">Kingdonia uniflora</name>
    <dbReference type="NCBI Taxonomy" id="39325"/>
    <lineage>
        <taxon>Eukaryota</taxon>
        <taxon>Viridiplantae</taxon>
        <taxon>Streptophyta</taxon>
        <taxon>Embryophyta</taxon>
        <taxon>Tracheophyta</taxon>
        <taxon>Spermatophyta</taxon>
        <taxon>Magnoliopsida</taxon>
        <taxon>Ranunculales</taxon>
        <taxon>Circaeasteraceae</taxon>
        <taxon>Kingdonia</taxon>
    </lineage>
</organism>
<name>A0A7J7LT61_9MAGN</name>
<dbReference type="InterPro" id="IPR044202">
    <property type="entry name" value="LETM1/MDM38-like"/>
</dbReference>
<evidence type="ECO:0000313" key="2">
    <source>
        <dbReference type="EMBL" id="KAF6145724.1"/>
    </source>
</evidence>
<sequence length="723" mass="81618">MPSQLSLSSRSLQLQRFEFIISIHVLEVLYNLFAVNIDAILETDIGYGFVKHWECGKGNYGLPNISSVFRFLCTNEASVSPANPKRWFSSGVFHSVAPSFALDQDIGQSGLLSVGKASDAEMGSSQVDTAVRLLHRAARSFSSSIKRCVMTRSSPELANAWVGVDVHAWQRHIAYQAAVYALLMTVIEARFTSCDEERNDPSKVHIVLSPKLNLLLDSIETQLNTRNPKLVTWFKMVKLPNLARYFIPLFKKWSSEYGRSGIAEVIHSICFCVAVDKLAERVSCPRFTLSIPEIMGELMDLSYNLVSMDRLHSLASEAGVEQEFLAYFGSKVLPNKESREVAFWIGLVHKRLCVAFRRESFISSREGFSNRKNLERDLATLGLFAFLGRRTRLFLLGMGMKDLDEQLNNFISYLECGSLFIYAELSSLPVYQLFMEIVAEEMEWLDFYAAIPGISLNERKRSKQHPIQAEKEIILSAVYCVCSDVFSGFSHFSSSTQQSLDENVQNLLTMCLEDYLAAYYRSGSERMRIAERFVNQPIVPSGNQHTINRYIFPGLRTPELMMTGIQDVWPQYVSGSSKETDSCMGARTITCVEVACSNEAKPLCESLAKIYRIKLIATSCNILMGTRLLFIDISVALPLLLKQIRRNKLTERERKKLRRTLVDFASVIPIAILMLLPLSVVGHAAILAAIKKYIPALIPSPYSPERLDIVKQLNRTKKMELQL</sequence>
<dbReference type="PANTHER" id="PTHR14009">
    <property type="entry name" value="LEUCINE ZIPPER-EF-HAND CONTAINING TRANSMEMBRANE PROTEIN"/>
    <property type="match status" value="1"/>
</dbReference>
<dbReference type="GO" id="GO:0030003">
    <property type="term" value="P:intracellular monoatomic cation homeostasis"/>
    <property type="evidence" value="ECO:0007669"/>
    <property type="project" value="TreeGrafter"/>
</dbReference>
<gene>
    <name evidence="2" type="ORF">GIB67_018676</name>
</gene>
<protein>
    <recommendedName>
        <fullName evidence="4">Letm1 RBD domain-containing protein</fullName>
    </recommendedName>
</protein>
<keyword evidence="3" id="KW-1185">Reference proteome</keyword>
<dbReference type="Proteomes" id="UP000541444">
    <property type="component" value="Unassembled WGS sequence"/>
</dbReference>